<dbReference type="AlphaFoldDB" id="A0AAD2VND6"/>
<comment type="caution">
    <text evidence="1">The sequence shown here is derived from an EMBL/GenBank/DDBJ whole genome shotgun (WGS) entry which is preliminary data.</text>
</comment>
<protein>
    <recommendedName>
        <fullName evidence="3">Recombination endonuclease VII</fullName>
    </recommendedName>
</protein>
<evidence type="ECO:0008006" key="3">
    <source>
        <dbReference type="Google" id="ProtNLM"/>
    </source>
</evidence>
<proteinExistence type="predicted"/>
<organism evidence="1">
    <name type="scientific">Providencia rettgeri</name>
    <dbReference type="NCBI Taxonomy" id="587"/>
    <lineage>
        <taxon>Bacteria</taxon>
        <taxon>Pseudomonadati</taxon>
        <taxon>Pseudomonadota</taxon>
        <taxon>Gammaproteobacteria</taxon>
        <taxon>Enterobacterales</taxon>
        <taxon>Morganellaceae</taxon>
        <taxon>Providencia</taxon>
    </lineage>
</organism>
<gene>
    <name evidence="2" type="ORF">M0K77_000286</name>
    <name evidence="1" type="ORF">M0K77_RS01430</name>
</gene>
<sequence length="188" mass="22081">MTDKTVCGKSGCTEYSVIKQGRQNLCPKHYRFGQMRAIAKRRGLAVPSHELLHKLLNEEMKCPDCGVAMNWRSKDGMESVASLQHYRDGTFGIVCRSCNTRHAYMPNDSYRDMPKDHKYCPKCKKHKPRSDFYTDNGRTGNLKTKSHCKKCSDESIYSWREKNKEYINKYQRDYRLRRKQSGNPIKRK</sequence>
<name>A0AAD2VND6_PRORE</name>
<reference evidence="1" key="1">
    <citation type="submission" date="2023-10" db="EMBL/GenBank/DDBJ databases">
        <authorList>
            <consortium name="Clinical and Environmental Microbiology Branch: Whole genome sequencing antimicrobial resistance pathogens in the healthcare setting"/>
        </authorList>
    </citation>
    <scope>NUCLEOTIDE SEQUENCE</scope>
    <source>
        <strain evidence="1">2020QW-00022</strain>
    </source>
</reference>
<evidence type="ECO:0000313" key="2">
    <source>
        <dbReference type="EMBL" id="EMR4588036.1"/>
    </source>
</evidence>
<dbReference type="EMBL" id="ABEXCJ040000001">
    <property type="protein sequence ID" value="ELR5215849.1"/>
    <property type="molecule type" value="Genomic_DNA"/>
</dbReference>
<evidence type="ECO:0000313" key="1">
    <source>
        <dbReference type="EMBL" id="ELR5215849.1"/>
    </source>
</evidence>
<accession>A0AAD2VND6</accession>
<dbReference type="EMBL" id="ABEXCJ050000001">
    <property type="protein sequence ID" value="EMR4588036.1"/>
    <property type="molecule type" value="Genomic_DNA"/>
</dbReference>